<proteinExistence type="predicted"/>
<evidence type="ECO:0000259" key="2">
    <source>
        <dbReference type="Pfam" id="PF14032"/>
    </source>
</evidence>
<accession>A0A502DSB0</accession>
<keyword evidence="4" id="KW-1185">Reference proteome</keyword>
<gene>
    <name evidence="3" type="ORF">EAH80_27400</name>
</gene>
<organism evidence="3 4">
    <name type="scientific">Mycolicibacterium hodleri</name>
    <dbReference type="NCBI Taxonomy" id="49897"/>
    <lineage>
        <taxon>Bacteria</taxon>
        <taxon>Bacillati</taxon>
        <taxon>Actinomycetota</taxon>
        <taxon>Actinomycetes</taxon>
        <taxon>Mycobacteriales</taxon>
        <taxon>Mycobacteriaceae</taxon>
        <taxon>Mycolicibacterium</taxon>
    </lineage>
</organism>
<dbReference type="Pfam" id="PF14032">
    <property type="entry name" value="PknH_C"/>
    <property type="match status" value="1"/>
</dbReference>
<sequence length="216" mass="23274">MAVTALTGCSGKDDRGSSPPDLVPANALDGVLLSTNEIDSLTGSSGMVAHPRVQTMSDHRNLLPNLNCLGIWQVNEAGVYGSDGWIALRQELLRSPDTDDWHTLVVQSVVNYPSTDAARDFFAQSADRWSKCTNHNVNITLNDKPLPKWRSGDLTKTDAELAIPFTRRTATGVESCQRVLAVANNVVIDVQACTRDASTVTEAAAVADAIESKLLR</sequence>
<comment type="caution">
    <text evidence="3">The sequence shown here is derived from an EMBL/GenBank/DDBJ whole genome shotgun (WGS) entry which is preliminary data.</text>
</comment>
<dbReference type="Gene3D" id="3.40.1000.70">
    <property type="entry name" value="PknH-like extracellular domain"/>
    <property type="match status" value="1"/>
</dbReference>
<name>A0A502DSB0_9MYCO</name>
<dbReference type="InterPro" id="IPR026954">
    <property type="entry name" value="PknH-like_Extracell"/>
</dbReference>
<evidence type="ECO:0000313" key="4">
    <source>
        <dbReference type="Proteomes" id="UP000320095"/>
    </source>
</evidence>
<protein>
    <submittedName>
        <fullName evidence="3">Sensor domain-containing protein</fullName>
    </submittedName>
</protein>
<dbReference type="InterPro" id="IPR038232">
    <property type="entry name" value="PknH-like_Extracell_sf"/>
</dbReference>
<reference evidence="3 4" key="1">
    <citation type="journal article" date="2019" name="Environ. Microbiol.">
        <title>Species interactions and distinct microbial communities in high Arctic permafrost affected cryosols are associated with the CH4 and CO2 gas fluxes.</title>
        <authorList>
            <person name="Altshuler I."/>
            <person name="Hamel J."/>
            <person name="Turney S."/>
            <person name="Magnuson E."/>
            <person name="Levesque R."/>
            <person name="Greer C."/>
            <person name="Whyte L.G."/>
        </authorList>
    </citation>
    <scope>NUCLEOTIDE SEQUENCE [LARGE SCALE GENOMIC DNA]</scope>
    <source>
        <strain evidence="3 4">S5.20</strain>
    </source>
</reference>
<feature type="region of interest" description="Disordered" evidence="1">
    <location>
        <begin position="1"/>
        <end position="22"/>
    </location>
</feature>
<dbReference type="AlphaFoldDB" id="A0A502DSB0"/>
<evidence type="ECO:0000313" key="3">
    <source>
        <dbReference type="EMBL" id="TPG28335.1"/>
    </source>
</evidence>
<dbReference type="EMBL" id="RCZG01000018">
    <property type="protein sequence ID" value="TPG28335.1"/>
    <property type="molecule type" value="Genomic_DNA"/>
</dbReference>
<evidence type="ECO:0000256" key="1">
    <source>
        <dbReference type="SAM" id="MobiDB-lite"/>
    </source>
</evidence>
<feature type="domain" description="PknH-like extracellular" evidence="2">
    <location>
        <begin position="23"/>
        <end position="212"/>
    </location>
</feature>
<dbReference type="Proteomes" id="UP000320095">
    <property type="component" value="Unassembled WGS sequence"/>
</dbReference>
<dbReference type="OrthoDB" id="4761399at2"/>